<dbReference type="InterPro" id="IPR036237">
    <property type="entry name" value="Xyl_isomerase-like_sf"/>
</dbReference>
<reference evidence="2 3" key="1">
    <citation type="submission" date="2020-08" db="EMBL/GenBank/DDBJ databases">
        <title>Draft genome sequencing of an Anaerocolumna strain isolated from anoxic soil subjected to BSD treatment.</title>
        <authorList>
            <person name="Uek A."/>
            <person name="Tonouchi A."/>
        </authorList>
    </citation>
    <scope>NUCLEOTIDE SEQUENCE [LARGE SCALE GENOMIC DNA]</scope>
    <source>
        <strain evidence="2 3">CTTW</strain>
    </source>
</reference>
<evidence type="ECO:0000313" key="2">
    <source>
        <dbReference type="EMBL" id="BCJ99965.1"/>
    </source>
</evidence>
<feature type="domain" description="Xylose isomerase-like TIM barrel" evidence="1">
    <location>
        <begin position="19"/>
        <end position="257"/>
    </location>
</feature>
<dbReference type="Proteomes" id="UP000515703">
    <property type="component" value="Chromosome"/>
</dbReference>
<dbReference type="PANTHER" id="PTHR12110">
    <property type="entry name" value="HYDROXYPYRUVATE ISOMERASE"/>
    <property type="match status" value="1"/>
</dbReference>
<dbReference type="RefSeq" id="WP_185255682.1">
    <property type="nucleotide sequence ID" value="NZ_AP023368.1"/>
</dbReference>
<dbReference type="Pfam" id="PF01261">
    <property type="entry name" value="AP_endonuc_2"/>
    <property type="match status" value="1"/>
</dbReference>
<organism evidence="2 3">
    <name type="scientific">Anaerocolumna chitinilytica</name>
    <dbReference type="NCBI Taxonomy" id="1727145"/>
    <lineage>
        <taxon>Bacteria</taxon>
        <taxon>Bacillati</taxon>
        <taxon>Bacillota</taxon>
        <taxon>Clostridia</taxon>
        <taxon>Lachnospirales</taxon>
        <taxon>Lachnospiraceae</taxon>
        <taxon>Anaerocolumna</taxon>
    </lineage>
</organism>
<accession>A0A7I8DS72</accession>
<dbReference type="InterPro" id="IPR050312">
    <property type="entry name" value="IolE/XylAMocC-like"/>
</dbReference>
<dbReference type="AlphaFoldDB" id="A0A7I8DS72"/>
<dbReference type="KEGG" id="acht:bsdcttw_30060"/>
<reference evidence="2 3" key="2">
    <citation type="submission" date="2020-08" db="EMBL/GenBank/DDBJ databases">
        <authorList>
            <person name="Ueki A."/>
            <person name="Tonouchi A."/>
        </authorList>
    </citation>
    <scope>NUCLEOTIDE SEQUENCE [LARGE SCALE GENOMIC DNA]</scope>
    <source>
        <strain evidence="2 3">CTTW</strain>
    </source>
</reference>
<dbReference type="InterPro" id="IPR013022">
    <property type="entry name" value="Xyl_isomerase-like_TIM-brl"/>
</dbReference>
<sequence>MKLGIIANFEDDKFTEEPFRSAKEKGLEFLEFCINVGKDVDSYIAETPKLKEYLEKYNLFVGSVGRWGSTRILEDGSKNITELENEKALIKWCGEIGCGVYVTGCNYIETLSLYDNCTAAIKYFEELIAYGKEYGVKIAVYNCRWNSFVHSDPAWSIILGHLKDLYIKYDTSHCVYHDGDYLLETKTWGHRFAHVHIKGSLIIGGQRYDDPPAGMDQINWGAFMSTLYACGYNGTLSIEPHSETWQGEIGEKGLDFTIQHMKKFIF</sequence>
<protein>
    <recommendedName>
        <fullName evidence="1">Xylose isomerase-like TIM barrel domain-containing protein</fullName>
    </recommendedName>
</protein>
<dbReference type="SUPFAM" id="SSF51658">
    <property type="entry name" value="Xylose isomerase-like"/>
    <property type="match status" value="1"/>
</dbReference>
<evidence type="ECO:0000313" key="3">
    <source>
        <dbReference type="Proteomes" id="UP000515703"/>
    </source>
</evidence>
<proteinExistence type="predicted"/>
<evidence type="ECO:0000259" key="1">
    <source>
        <dbReference type="Pfam" id="PF01261"/>
    </source>
</evidence>
<dbReference type="EMBL" id="AP023368">
    <property type="protein sequence ID" value="BCJ99965.1"/>
    <property type="molecule type" value="Genomic_DNA"/>
</dbReference>
<dbReference type="PANTHER" id="PTHR12110:SF21">
    <property type="entry name" value="XYLOSE ISOMERASE-LIKE TIM BARREL DOMAIN-CONTAINING PROTEIN"/>
    <property type="match status" value="1"/>
</dbReference>
<name>A0A7I8DS72_9FIRM</name>
<dbReference type="Gene3D" id="3.20.20.150">
    <property type="entry name" value="Divalent-metal-dependent TIM barrel enzymes"/>
    <property type="match status" value="1"/>
</dbReference>
<keyword evidence="3" id="KW-1185">Reference proteome</keyword>
<gene>
    <name evidence="2" type="ORF">bsdcttw_30060</name>
</gene>